<keyword evidence="6 7" id="KW-0315">Glutamine amidotransferase</keyword>
<dbReference type="SUPFAM" id="SSF53271">
    <property type="entry name" value="PRTase-like"/>
    <property type="match status" value="1"/>
</dbReference>
<gene>
    <name evidence="7 13" type="primary">purF</name>
    <name evidence="13" type="ORF">ENT87_08880</name>
</gene>
<dbReference type="PIRSF" id="PIRSF000485">
    <property type="entry name" value="Amd_phspho_trans"/>
    <property type="match status" value="1"/>
</dbReference>
<evidence type="ECO:0000256" key="3">
    <source>
        <dbReference type="ARBA" id="ARBA00022676"/>
    </source>
</evidence>
<protein>
    <recommendedName>
        <fullName evidence="7">Amidophosphoribosyltransferase</fullName>
        <shortName evidence="7">ATase</shortName>
        <ecNumber evidence="7">2.4.2.14</ecNumber>
    </recommendedName>
    <alternativeName>
        <fullName evidence="7">Glutamine phosphoribosylpyrophosphate amidotransferase</fullName>
        <shortName evidence="7">GPATase</shortName>
    </alternativeName>
</protein>
<feature type="active site" description="Nucleophile" evidence="7 9">
    <location>
        <position position="2"/>
    </location>
</feature>
<keyword evidence="7 10" id="KW-0479">Metal-binding</keyword>
<keyword evidence="7" id="KW-0004">4Fe-4S</keyword>
<keyword evidence="4 7" id="KW-0808">Transferase</keyword>
<evidence type="ECO:0000256" key="2">
    <source>
        <dbReference type="ARBA" id="ARBA00010138"/>
    </source>
</evidence>
<dbReference type="GO" id="GO:0051539">
    <property type="term" value="F:4 iron, 4 sulfur cluster binding"/>
    <property type="evidence" value="ECO:0007669"/>
    <property type="project" value="UniProtKB-KW"/>
</dbReference>
<keyword evidence="5 7" id="KW-0658">Purine biosynthesis</keyword>
<comment type="pathway">
    <text evidence="1 7 8">Purine metabolism; IMP biosynthesis via de novo pathway; N(1)-(5-phospho-D-ribosyl)glycinamide from 5-phospho-alpha-D-ribose 1-diphosphate: step 1/2.</text>
</comment>
<keyword evidence="3 7" id="KW-0328">Glycosyltransferase</keyword>
<dbReference type="InterPro" id="IPR029057">
    <property type="entry name" value="PRTase-like"/>
</dbReference>
<evidence type="ECO:0000256" key="6">
    <source>
        <dbReference type="ARBA" id="ARBA00022962"/>
    </source>
</evidence>
<feature type="binding site" evidence="7 10">
    <location>
        <position position="289"/>
    </location>
    <ligand>
        <name>Mg(2+)</name>
        <dbReference type="ChEBI" id="CHEBI:18420"/>
    </ligand>
</feature>
<comment type="cofactor">
    <cofactor evidence="7 11">
        <name>[4Fe-4S] cluster</name>
        <dbReference type="ChEBI" id="CHEBI:49883"/>
    </cofactor>
    <text evidence="7 11">Binds 1 [4Fe-4S] cluster per subunit.</text>
</comment>
<evidence type="ECO:0000256" key="10">
    <source>
        <dbReference type="PIRSR" id="PIRSR000485-2"/>
    </source>
</evidence>
<accession>A0A7J3IA30</accession>
<organism evidence="13">
    <name type="scientific">Ignisphaera aggregans</name>
    <dbReference type="NCBI Taxonomy" id="334771"/>
    <lineage>
        <taxon>Archaea</taxon>
        <taxon>Thermoproteota</taxon>
        <taxon>Thermoprotei</taxon>
        <taxon>Desulfurococcales</taxon>
        <taxon>Desulfurococcaceae</taxon>
        <taxon>Ignisphaera</taxon>
    </lineage>
</organism>
<feature type="binding site" evidence="7 10">
    <location>
        <position position="351"/>
    </location>
    <ligand>
        <name>Mg(2+)</name>
        <dbReference type="ChEBI" id="CHEBI:18420"/>
    </ligand>
</feature>
<dbReference type="GO" id="GO:0000287">
    <property type="term" value="F:magnesium ion binding"/>
    <property type="evidence" value="ECO:0007669"/>
    <property type="project" value="UniProtKB-UniRule"/>
</dbReference>
<keyword evidence="7 11" id="KW-0408">Iron</keyword>
<comment type="function">
    <text evidence="7">Catalyzes the formation of phosphoribosylamine from phosphoribosylpyrophosphate (PRPP) and glutamine.</text>
</comment>
<comment type="catalytic activity">
    <reaction evidence="7 8">
        <text>5-phospho-beta-D-ribosylamine + L-glutamate + diphosphate = 5-phospho-alpha-D-ribose 1-diphosphate + L-glutamine + H2O</text>
        <dbReference type="Rhea" id="RHEA:14905"/>
        <dbReference type="ChEBI" id="CHEBI:15377"/>
        <dbReference type="ChEBI" id="CHEBI:29985"/>
        <dbReference type="ChEBI" id="CHEBI:33019"/>
        <dbReference type="ChEBI" id="CHEBI:58017"/>
        <dbReference type="ChEBI" id="CHEBI:58359"/>
        <dbReference type="ChEBI" id="CHEBI:58681"/>
        <dbReference type="EC" id="2.4.2.14"/>
    </reaction>
</comment>
<dbReference type="GO" id="GO:0006189">
    <property type="term" value="P:'de novo' IMP biosynthetic process"/>
    <property type="evidence" value="ECO:0007669"/>
    <property type="project" value="UniProtKB-UniRule"/>
</dbReference>
<feature type="binding site" evidence="7 11">
    <location>
        <position position="242"/>
    </location>
    <ligand>
        <name>[4Fe-4S] cluster</name>
        <dbReference type="ChEBI" id="CHEBI:49883"/>
    </ligand>
</feature>
<dbReference type="SUPFAM" id="SSF56235">
    <property type="entry name" value="N-terminal nucleophile aminohydrolases (Ntn hydrolases)"/>
    <property type="match status" value="1"/>
</dbReference>
<feature type="binding site" evidence="7 11">
    <location>
        <position position="387"/>
    </location>
    <ligand>
        <name>[4Fe-4S] cluster</name>
        <dbReference type="ChEBI" id="CHEBI:49883"/>
    </ligand>
</feature>
<comment type="cofactor">
    <cofactor evidence="7 10">
        <name>Mg(2+)</name>
        <dbReference type="ChEBI" id="CHEBI:18420"/>
    </cofactor>
    <text evidence="7 10">Binds 1 Mg(2+) ion per subunit.</text>
</comment>
<evidence type="ECO:0000256" key="4">
    <source>
        <dbReference type="ARBA" id="ARBA00022679"/>
    </source>
</evidence>
<keyword evidence="7 10" id="KW-0460">Magnesium</keyword>
<feature type="binding site" evidence="7 11">
    <location>
        <position position="440"/>
    </location>
    <ligand>
        <name>[4Fe-4S] cluster</name>
        <dbReference type="ChEBI" id="CHEBI:49883"/>
    </ligand>
</feature>
<dbReference type="Pfam" id="PF13537">
    <property type="entry name" value="GATase_7"/>
    <property type="match status" value="1"/>
</dbReference>
<dbReference type="NCBIfam" id="TIGR01134">
    <property type="entry name" value="purF"/>
    <property type="match status" value="1"/>
</dbReference>
<name>A0A7J3IA30_9CREN</name>
<feature type="binding site" evidence="7 10">
    <location>
        <position position="350"/>
    </location>
    <ligand>
        <name>Mg(2+)</name>
        <dbReference type="ChEBI" id="CHEBI:18420"/>
    </ligand>
</feature>
<dbReference type="CDD" id="cd06223">
    <property type="entry name" value="PRTases_typeI"/>
    <property type="match status" value="1"/>
</dbReference>
<dbReference type="GO" id="GO:0009113">
    <property type="term" value="P:purine nucleobase biosynthetic process"/>
    <property type="evidence" value="ECO:0007669"/>
    <property type="project" value="UniProtKB-UniRule"/>
</dbReference>
<dbReference type="InterPro" id="IPR017932">
    <property type="entry name" value="GATase_2_dom"/>
</dbReference>
<evidence type="ECO:0000256" key="1">
    <source>
        <dbReference type="ARBA" id="ARBA00005209"/>
    </source>
</evidence>
<dbReference type="PANTHER" id="PTHR11907">
    <property type="entry name" value="AMIDOPHOSPHORIBOSYLTRANSFERASE"/>
    <property type="match status" value="1"/>
</dbReference>
<dbReference type="Gene3D" id="3.40.50.2020">
    <property type="match status" value="1"/>
</dbReference>
<evidence type="ECO:0000256" key="7">
    <source>
        <dbReference type="HAMAP-Rule" id="MF_01931"/>
    </source>
</evidence>
<proteinExistence type="inferred from homology"/>
<dbReference type="EC" id="2.4.2.14" evidence="7"/>
<keyword evidence="7 11" id="KW-0411">Iron-sulfur</keyword>
<dbReference type="Pfam" id="PF00156">
    <property type="entry name" value="Pribosyltran"/>
    <property type="match status" value="1"/>
</dbReference>
<sequence>MCGIAGYASSKPTSLATSIVLSILIELQHRGQESAGLATVSLDGYIEVRSGRGTVIEALLNGLTVDMSHRDVFGAIAHTRYSTSGGYMDSVPQPIVIGNGDYRFALAVNGTIANYKMLAKTFGIEGNYNDAQVLANVLYRLALEHNRDVIEALKSFSETAVGGYSVVILTSEPRLVIARDPYGFRPLAYSYNDEEIAVASETAALDVVGYNNWAEVGAGEIISFDGKSLERTHSITATFSPCAFEYVYISRLDSVFNNVNIYTARVQMGYELSKMMPVEADIVVPVPDSGRGAAIGYSRGSGIPLEEGLVINRYLGRGFILPPGLRDVVAKLKYGFIKTAIQGKKVILVDDSIVRGTTMAAIASRLRKYGAKEVHIRISSPPFRYPCFMGIDVASRSELLAWRKMDLVDIASYLNADTVAYNTVENIVKSIGINTLCLACFTGTYPFKGLGVEDLEEMFSR</sequence>
<dbReference type="HAMAP" id="MF_01931">
    <property type="entry name" value="PurF"/>
    <property type="match status" value="1"/>
</dbReference>
<dbReference type="InterPro" id="IPR029055">
    <property type="entry name" value="Ntn_hydrolases_N"/>
</dbReference>
<dbReference type="Gene3D" id="3.60.20.10">
    <property type="entry name" value="Glutamine Phosphoribosylpyrophosphate, subunit 1, domain 1"/>
    <property type="match status" value="1"/>
</dbReference>
<evidence type="ECO:0000256" key="9">
    <source>
        <dbReference type="PIRSR" id="PIRSR000485-1"/>
    </source>
</evidence>
<reference evidence="13" key="1">
    <citation type="journal article" date="2020" name="mSystems">
        <title>Genome- and Community-Level Interaction Insights into Carbon Utilization and Element Cycling Functions of Hydrothermarchaeota in Hydrothermal Sediment.</title>
        <authorList>
            <person name="Zhou Z."/>
            <person name="Liu Y."/>
            <person name="Xu W."/>
            <person name="Pan J."/>
            <person name="Luo Z.H."/>
            <person name="Li M."/>
        </authorList>
    </citation>
    <scope>NUCLEOTIDE SEQUENCE [LARGE SCALE GENOMIC DNA]</scope>
    <source>
        <strain evidence="13">SpSt-618</strain>
    </source>
</reference>
<dbReference type="InterPro" id="IPR005854">
    <property type="entry name" value="PurF"/>
</dbReference>
<dbReference type="GO" id="GO:0004044">
    <property type="term" value="F:amidophosphoribosyltransferase activity"/>
    <property type="evidence" value="ECO:0007669"/>
    <property type="project" value="UniProtKB-UniRule"/>
</dbReference>
<dbReference type="EMBL" id="DTAI01000258">
    <property type="protein sequence ID" value="HGN37640.1"/>
    <property type="molecule type" value="Genomic_DNA"/>
</dbReference>
<evidence type="ECO:0000313" key="13">
    <source>
        <dbReference type="EMBL" id="HGN37640.1"/>
    </source>
</evidence>
<dbReference type="AlphaFoldDB" id="A0A7J3IA30"/>
<feature type="binding site" evidence="7 11">
    <location>
        <position position="437"/>
    </location>
    <ligand>
        <name>[4Fe-4S] cluster</name>
        <dbReference type="ChEBI" id="CHEBI:49883"/>
    </ligand>
</feature>
<comment type="caution">
    <text evidence="13">The sequence shown here is derived from an EMBL/GenBank/DDBJ whole genome shotgun (WGS) entry which is preliminary data.</text>
</comment>
<comment type="similarity">
    <text evidence="2 7 8">In the C-terminal section; belongs to the purine/pyrimidine phosphoribosyltransferase family.</text>
</comment>
<evidence type="ECO:0000259" key="12">
    <source>
        <dbReference type="PROSITE" id="PS51278"/>
    </source>
</evidence>
<dbReference type="PROSITE" id="PS51278">
    <property type="entry name" value="GATASE_TYPE_2"/>
    <property type="match status" value="1"/>
</dbReference>
<feature type="domain" description="Glutamine amidotransferase type-2" evidence="12">
    <location>
        <begin position="2"/>
        <end position="227"/>
    </location>
</feature>
<dbReference type="UniPathway" id="UPA00074">
    <property type="reaction ID" value="UER00124"/>
</dbReference>
<dbReference type="InterPro" id="IPR000836">
    <property type="entry name" value="PRTase_dom"/>
</dbReference>
<evidence type="ECO:0000256" key="5">
    <source>
        <dbReference type="ARBA" id="ARBA00022755"/>
    </source>
</evidence>
<evidence type="ECO:0000256" key="11">
    <source>
        <dbReference type="PIRSR" id="PIRSR000485-3"/>
    </source>
</evidence>
<evidence type="ECO:0000256" key="8">
    <source>
        <dbReference type="PIRNR" id="PIRNR000485"/>
    </source>
</evidence>